<protein>
    <submittedName>
        <fullName evidence="2">Alpha/beta fold hydrolase</fullName>
    </submittedName>
</protein>
<dbReference type="EMBL" id="QQNH01000005">
    <property type="protein sequence ID" value="RDE09577.1"/>
    <property type="molecule type" value="Genomic_DNA"/>
</dbReference>
<sequence>MDYECIGDDAGKDHLLLVHGLLSSRNHWMGNVERLGARYNLVLVDLPAHGSSAASLDPEAWHPDAMVADLDAIRAQLGIGRWFICGQSFGAGLTIRYALSHPARIIAQAFTNARTAFRNEADLSEHAARAERIAKLRESGIEGLRRERFHPRFARRFPDSVRETLSRDADRIDVAGYVKILEISLPSASLAGRVADCTVPSLLINGRHERIFQPVRQSLEADWPGLEIVDIDGGHSVNIENPEGFDAELLAFFGRYGKARSQERPPA</sequence>
<dbReference type="Proteomes" id="UP000253759">
    <property type="component" value="Unassembled WGS sequence"/>
</dbReference>
<evidence type="ECO:0000313" key="2">
    <source>
        <dbReference type="EMBL" id="RDE09577.1"/>
    </source>
</evidence>
<gene>
    <name evidence="2" type="ORF">DVH29_05300</name>
</gene>
<dbReference type="InterPro" id="IPR050266">
    <property type="entry name" value="AB_hydrolase_sf"/>
</dbReference>
<dbReference type="GO" id="GO:0016787">
    <property type="term" value="F:hydrolase activity"/>
    <property type="evidence" value="ECO:0007669"/>
    <property type="project" value="UniProtKB-KW"/>
</dbReference>
<dbReference type="AlphaFoldDB" id="A0A369W6B5"/>
<dbReference type="InterPro" id="IPR000073">
    <property type="entry name" value="AB_hydrolase_1"/>
</dbReference>
<feature type="domain" description="AB hydrolase-1" evidence="1">
    <location>
        <begin position="14"/>
        <end position="242"/>
    </location>
</feature>
<proteinExistence type="predicted"/>
<dbReference type="OrthoDB" id="9796770at2"/>
<dbReference type="Gene3D" id="3.40.50.1820">
    <property type="entry name" value="alpha/beta hydrolase"/>
    <property type="match status" value="1"/>
</dbReference>
<name>A0A369W6B5_9HYPH</name>
<accession>A0A369W6B5</accession>
<evidence type="ECO:0000259" key="1">
    <source>
        <dbReference type="Pfam" id="PF00561"/>
    </source>
</evidence>
<dbReference type="Pfam" id="PF00561">
    <property type="entry name" value="Abhydrolase_1"/>
    <property type="match status" value="1"/>
</dbReference>
<dbReference type="RefSeq" id="WP_114645124.1">
    <property type="nucleotide sequence ID" value="NZ_QQNH01000005.1"/>
</dbReference>
<dbReference type="PANTHER" id="PTHR43798">
    <property type="entry name" value="MONOACYLGLYCEROL LIPASE"/>
    <property type="match status" value="1"/>
</dbReference>
<comment type="caution">
    <text evidence="2">The sequence shown here is derived from an EMBL/GenBank/DDBJ whole genome shotgun (WGS) entry which is preliminary data.</text>
</comment>
<dbReference type="InterPro" id="IPR029058">
    <property type="entry name" value="AB_hydrolase_fold"/>
</dbReference>
<dbReference type="PRINTS" id="PR00111">
    <property type="entry name" value="ABHYDROLASE"/>
</dbReference>
<keyword evidence="3" id="KW-1185">Reference proteome</keyword>
<evidence type="ECO:0000313" key="3">
    <source>
        <dbReference type="Proteomes" id="UP000253759"/>
    </source>
</evidence>
<organism evidence="2 3">
    <name type="scientific">Pelagibacterium lacus</name>
    <dbReference type="NCBI Taxonomy" id="2282655"/>
    <lineage>
        <taxon>Bacteria</taxon>
        <taxon>Pseudomonadati</taxon>
        <taxon>Pseudomonadota</taxon>
        <taxon>Alphaproteobacteria</taxon>
        <taxon>Hyphomicrobiales</taxon>
        <taxon>Devosiaceae</taxon>
        <taxon>Pelagibacterium</taxon>
    </lineage>
</organism>
<keyword evidence="2" id="KW-0378">Hydrolase</keyword>
<reference evidence="3" key="1">
    <citation type="submission" date="2018-07" db="EMBL/GenBank/DDBJ databases">
        <authorList>
            <person name="Liu B.-T."/>
            <person name="Du Z."/>
        </authorList>
    </citation>
    <scope>NUCLEOTIDE SEQUENCE [LARGE SCALE GENOMIC DNA]</scope>
    <source>
        <strain evidence="3">XYN52</strain>
    </source>
</reference>
<dbReference type="SUPFAM" id="SSF53474">
    <property type="entry name" value="alpha/beta-Hydrolases"/>
    <property type="match status" value="1"/>
</dbReference>